<evidence type="ECO:0000313" key="3">
    <source>
        <dbReference type="Proteomes" id="UP000656881"/>
    </source>
</evidence>
<comment type="caution">
    <text evidence="2">The sequence shown here is derived from an EMBL/GenBank/DDBJ whole genome shotgun (WGS) entry which is preliminary data.</text>
</comment>
<dbReference type="EMBL" id="BMNG01000014">
    <property type="protein sequence ID" value="GGO53010.1"/>
    <property type="molecule type" value="Genomic_DNA"/>
</dbReference>
<sequence length="114" mass="12760">MSTRFRKYVYAFANQLALRARRPYDDFPPPGPGARTPSAPLPHPFDHQDDAERGGSGSRGDVRCQGPSGGRGPVGEEAHRMRATPPQNLRTNLRLTRTFWHVRPNCPYCAPYCP</sequence>
<reference evidence="3" key="1">
    <citation type="journal article" date="2019" name="Int. J. Syst. Evol. Microbiol.">
        <title>The Global Catalogue of Microorganisms (GCM) 10K type strain sequencing project: providing services to taxonomists for standard genome sequencing and annotation.</title>
        <authorList>
            <consortium name="The Broad Institute Genomics Platform"/>
            <consortium name="The Broad Institute Genome Sequencing Center for Infectious Disease"/>
            <person name="Wu L."/>
            <person name="Ma J."/>
        </authorList>
    </citation>
    <scope>NUCLEOTIDE SEQUENCE [LARGE SCALE GENOMIC DNA]</scope>
    <source>
        <strain evidence="3">CGMCC 4.7349</strain>
    </source>
</reference>
<dbReference type="Proteomes" id="UP000656881">
    <property type="component" value="Unassembled WGS sequence"/>
</dbReference>
<feature type="compositionally biased region" description="Basic and acidic residues" evidence="1">
    <location>
        <begin position="44"/>
        <end position="53"/>
    </location>
</feature>
<name>A0ABQ2MJQ5_9ACTN</name>
<accession>A0ABQ2MJQ5</accession>
<feature type="region of interest" description="Disordered" evidence="1">
    <location>
        <begin position="21"/>
        <end position="89"/>
    </location>
</feature>
<evidence type="ECO:0000256" key="1">
    <source>
        <dbReference type="SAM" id="MobiDB-lite"/>
    </source>
</evidence>
<keyword evidence="3" id="KW-1185">Reference proteome</keyword>
<protein>
    <submittedName>
        <fullName evidence="2">Uncharacterized protein</fullName>
    </submittedName>
</protein>
<gene>
    <name evidence="2" type="ORF">GCM10012286_59370</name>
</gene>
<evidence type="ECO:0000313" key="2">
    <source>
        <dbReference type="EMBL" id="GGO53010.1"/>
    </source>
</evidence>
<proteinExistence type="predicted"/>
<organism evidence="2 3">
    <name type="scientific">Streptomyces lasiicapitis</name>
    <dbReference type="NCBI Taxonomy" id="1923961"/>
    <lineage>
        <taxon>Bacteria</taxon>
        <taxon>Bacillati</taxon>
        <taxon>Actinomycetota</taxon>
        <taxon>Actinomycetes</taxon>
        <taxon>Kitasatosporales</taxon>
        <taxon>Streptomycetaceae</taxon>
        <taxon>Streptomyces</taxon>
    </lineage>
</organism>